<dbReference type="GO" id="GO:0004673">
    <property type="term" value="F:protein histidine kinase activity"/>
    <property type="evidence" value="ECO:0007669"/>
    <property type="project" value="UniProtKB-EC"/>
</dbReference>
<dbReference type="Proteomes" id="UP000255233">
    <property type="component" value="Unassembled WGS sequence"/>
</dbReference>
<dbReference type="Gene3D" id="3.30.565.10">
    <property type="entry name" value="Histidine kinase-like ATPase, C-terminal domain"/>
    <property type="match status" value="1"/>
</dbReference>
<keyword evidence="5" id="KW-0902">Two-component regulatory system</keyword>
<dbReference type="PANTHER" id="PTHR24421">
    <property type="entry name" value="NITRATE/NITRITE SENSOR PROTEIN NARX-RELATED"/>
    <property type="match status" value="1"/>
</dbReference>
<evidence type="ECO:0000256" key="2">
    <source>
        <dbReference type="ARBA" id="ARBA00012438"/>
    </source>
</evidence>
<dbReference type="InterPro" id="IPR036890">
    <property type="entry name" value="HATPase_C_sf"/>
</dbReference>
<reference evidence="8 9" key="1">
    <citation type="submission" date="2018-06" db="EMBL/GenBank/DDBJ databases">
        <authorList>
            <consortium name="Pathogen Informatics"/>
            <person name="Doyle S."/>
        </authorList>
    </citation>
    <scope>NUCLEOTIDE SEQUENCE [LARGE SCALE GENOMIC DNA]</scope>
    <source>
        <strain evidence="8 9">NCTC11190</strain>
    </source>
</reference>
<feature type="domain" description="Histidine kinase/HSP90-like ATPase" evidence="7">
    <location>
        <begin position="78"/>
        <end position="145"/>
    </location>
</feature>
<dbReference type="SUPFAM" id="SSF55874">
    <property type="entry name" value="ATPase domain of HSP90 chaperone/DNA topoisomerase II/histidine kinase"/>
    <property type="match status" value="1"/>
</dbReference>
<dbReference type="InterPro" id="IPR003594">
    <property type="entry name" value="HATPase_dom"/>
</dbReference>
<evidence type="ECO:0000256" key="6">
    <source>
        <dbReference type="SAM" id="MobiDB-lite"/>
    </source>
</evidence>
<evidence type="ECO:0000256" key="5">
    <source>
        <dbReference type="ARBA" id="ARBA00023012"/>
    </source>
</evidence>
<evidence type="ECO:0000259" key="7">
    <source>
        <dbReference type="Pfam" id="PF02518"/>
    </source>
</evidence>
<comment type="catalytic activity">
    <reaction evidence="1">
        <text>ATP + protein L-histidine = ADP + protein N-phospho-L-histidine.</text>
        <dbReference type="EC" id="2.7.13.3"/>
    </reaction>
</comment>
<evidence type="ECO:0000256" key="4">
    <source>
        <dbReference type="ARBA" id="ARBA00022777"/>
    </source>
</evidence>
<keyword evidence="4 8" id="KW-0418">Kinase</keyword>
<accession>A0A379NEF6</accession>
<evidence type="ECO:0000313" key="8">
    <source>
        <dbReference type="EMBL" id="SUE45223.1"/>
    </source>
</evidence>
<organism evidence="8 9">
    <name type="scientific">Rikenella microfusus</name>
    <dbReference type="NCBI Taxonomy" id="28139"/>
    <lineage>
        <taxon>Bacteria</taxon>
        <taxon>Pseudomonadati</taxon>
        <taxon>Bacteroidota</taxon>
        <taxon>Bacteroidia</taxon>
        <taxon>Bacteroidales</taxon>
        <taxon>Rikenellaceae</taxon>
        <taxon>Rikenella</taxon>
    </lineage>
</organism>
<keyword evidence="3" id="KW-0808">Transferase</keyword>
<dbReference type="GO" id="GO:0000160">
    <property type="term" value="P:phosphorelay signal transduction system"/>
    <property type="evidence" value="ECO:0007669"/>
    <property type="project" value="UniProtKB-KW"/>
</dbReference>
<dbReference type="AlphaFoldDB" id="A0A379NEF6"/>
<name>A0A379NEF6_9BACT</name>
<gene>
    <name evidence="8" type="ORF">NCTC11190_02432</name>
</gene>
<dbReference type="PANTHER" id="PTHR24421:SF10">
    <property type="entry name" value="NITRATE_NITRITE SENSOR PROTEIN NARQ"/>
    <property type="match status" value="1"/>
</dbReference>
<feature type="region of interest" description="Disordered" evidence="6">
    <location>
        <begin position="153"/>
        <end position="201"/>
    </location>
</feature>
<evidence type="ECO:0000256" key="3">
    <source>
        <dbReference type="ARBA" id="ARBA00022679"/>
    </source>
</evidence>
<dbReference type="InterPro" id="IPR050482">
    <property type="entry name" value="Sensor_HK_TwoCompSys"/>
</dbReference>
<proteinExistence type="predicted"/>
<keyword evidence="9" id="KW-1185">Reference proteome</keyword>
<feature type="compositionally biased region" description="Basic and acidic residues" evidence="6">
    <location>
        <begin position="184"/>
        <end position="201"/>
    </location>
</feature>
<evidence type="ECO:0000313" key="9">
    <source>
        <dbReference type="Proteomes" id="UP000255233"/>
    </source>
</evidence>
<dbReference type="EMBL" id="UGVL01000003">
    <property type="protein sequence ID" value="SUE45223.1"/>
    <property type="molecule type" value="Genomic_DNA"/>
</dbReference>
<evidence type="ECO:0000256" key="1">
    <source>
        <dbReference type="ARBA" id="ARBA00000085"/>
    </source>
</evidence>
<sequence>MSSTRRSKLTRFRTPESACAEQFGVARALHTFVHKLRPMCPATRIAFNRAACGKCGSIRTRSDPLPGGVRTDQQRAEHAEAETLTIGMDMEREWITVRVEDDGKGFDTEAEAEGMGLSNIASRISSIRGELRIDSRPNGGGTRVSSASIPNNRRLSIYGLPPSRVGFPNGPAAPDESSTATPGKDPENPARAEKYRQKPIL</sequence>
<dbReference type="EC" id="2.7.13.3" evidence="2"/>
<dbReference type="Pfam" id="PF02518">
    <property type="entry name" value="HATPase_c"/>
    <property type="match status" value="1"/>
</dbReference>
<protein>
    <recommendedName>
        <fullName evidence="2">histidine kinase</fullName>
        <ecNumber evidence="2">2.7.13.3</ecNumber>
    </recommendedName>
</protein>
<dbReference type="CDD" id="cd16917">
    <property type="entry name" value="HATPase_UhpB-NarQ-NarX-like"/>
    <property type="match status" value="1"/>
</dbReference>